<feature type="transmembrane region" description="Helical" evidence="1">
    <location>
        <begin position="38"/>
        <end position="63"/>
    </location>
</feature>
<sequence>MPADDRPQRPVPLILLIGSVFLTITVVEVLARGLERNWIVSLLLLVGEFAIGVVLAVAIWTLVVTRRS</sequence>
<keyword evidence="3" id="KW-1185">Reference proteome</keyword>
<name>A0AAE3YS27_9ACTN</name>
<reference evidence="2" key="1">
    <citation type="submission" date="2023-07" db="EMBL/GenBank/DDBJ databases">
        <title>Sequencing the genomes of 1000 actinobacteria strains.</title>
        <authorList>
            <person name="Klenk H.-P."/>
        </authorList>
    </citation>
    <scope>NUCLEOTIDE SEQUENCE</scope>
    <source>
        <strain evidence="2">DSM 44707</strain>
    </source>
</reference>
<protein>
    <submittedName>
        <fullName evidence="2">NhaP-type Na+/H+ and K+/H+ antiporter</fullName>
    </submittedName>
</protein>
<organism evidence="2 3">
    <name type="scientific">Catenuloplanes atrovinosus</name>
    <dbReference type="NCBI Taxonomy" id="137266"/>
    <lineage>
        <taxon>Bacteria</taxon>
        <taxon>Bacillati</taxon>
        <taxon>Actinomycetota</taxon>
        <taxon>Actinomycetes</taxon>
        <taxon>Micromonosporales</taxon>
        <taxon>Micromonosporaceae</taxon>
        <taxon>Catenuloplanes</taxon>
    </lineage>
</organism>
<keyword evidence="1" id="KW-0472">Membrane</keyword>
<feature type="transmembrane region" description="Helical" evidence="1">
    <location>
        <begin position="12"/>
        <end position="31"/>
    </location>
</feature>
<evidence type="ECO:0000313" key="2">
    <source>
        <dbReference type="EMBL" id="MDR7276741.1"/>
    </source>
</evidence>
<keyword evidence="1" id="KW-0812">Transmembrane</keyword>
<dbReference type="AlphaFoldDB" id="A0AAE3YS27"/>
<dbReference type="RefSeq" id="WP_310368958.1">
    <property type="nucleotide sequence ID" value="NZ_JAVDYB010000001.1"/>
</dbReference>
<dbReference type="Proteomes" id="UP001183643">
    <property type="component" value="Unassembled WGS sequence"/>
</dbReference>
<proteinExistence type="predicted"/>
<comment type="caution">
    <text evidence="2">The sequence shown here is derived from an EMBL/GenBank/DDBJ whole genome shotgun (WGS) entry which is preliminary data.</text>
</comment>
<gene>
    <name evidence="2" type="ORF">J2S41_003519</name>
</gene>
<keyword evidence="1" id="KW-1133">Transmembrane helix</keyword>
<accession>A0AAE3YS27</accession>
<evidence type="ECO:0000256" key="1">
    <source>
        <dbReference type="SAM" id="Phobius"/>
    </source>
</evidence>
<dbReference type="EMBL" id="JAVDYB010000001">
    <property type="protein sequence ID" value="MDR7276741.1"/>
    <property type="molecule type" value="Genomic_DNA"/>
</dbReference>
<evidence type="ECO:0000313" key="3">
    <source>
        <dbReference type="Proteomes" id="UP001183643"/>
    </source>
</evidence>